<keyword evidence="2" id="KW-1185">Reference proteome</keyword>
<comment type="caution">
    <text evidence="1">The sequence shown here is derived from an EMBL/GenBank/DDBJ whole genome shotgun (WGS) entry which is preliminary data.</text>
</comment>
<dbReference type="AlphaFoldDB" id="A0AAV4R9H4"/>
<evidence type="ECO:0000313" key="2">
    <source>
        <dbReference type="Proteomes" id="UP001054945"/>
    </source>
</evidence>
<accession>A0AAV4R9H4</accession>
<organism evidence="1 2">
    <name type="scientific">Caerostris extrusa</name>
    <name type="common">Bark spider</name>
    <name type="synonym">Caerostris bankana</name>
    <dbReference type="NCBI Taxonomy" id="172846"/>
    <lineage>
        <taxon>Eukaryota</taxon>
        <taxon>Metazoa</taxon>
        <taxon>Ecdysozoa</taxon>
        <taxon>Arthropoda</taxon>
        <taxon>Chelicerata</taxon>
        <taxon>Arachnida</taxon>
        <taxon>Araneae</taxon>
        <taxon>Araneomorphae</taxon>
        <taxon>Entelegynae</taxon>
        <taxon>Araneoidea</taxon>
        <taxon>Araneidae</taxon>
        <taxon>Caerostris</taxon>
    </lineage>
</organism>
<proteinExistence type="predicted"/>
<dbReference type="EMBL" id="BPLR01007433">
    <property type="protein sequence ID" value="GIY16880.1"/>
    <property type="molecule type" value="Genomic_DNA"/>
</dbReference>
<dbReference type="Proteomes" id="UP001054945">
    <property type="component" value="Unassembled WGS sequence"/>
</dbReference>
<gene>
    <name evidence="1" type="ORF">CEXT_178451</name>
</gene>
<reference evidence="1 2" key="1">
    <citation type="submission" date="2021-06" db="EMBL/GenBank/DDBJ databases">
        <title>Caerostris extrusa draft genome.</title>
        <authorList>
            <person name="Kono N."/>
            <person name="Arakawa K."/>
        </authorList>
    </citation>
    <scope>NUCLEOTIDE SEQUENCE [LARGE SCALE GENOMIC DNA]</scope>
</reference>
<sequence>MFGIPKIGRISALPSHELIYIQVVDNPSNSEQILDKRLSSPFHQRDKKGLGRIARKWPFQRLSQHGSHRQIDLLTLELGSSATNYHCGHYMNWVGNM</sequence>
<protein>
    <submittedName>
        <fullName evidence="1">Uncharacterized protein</fullName>
    </submittedName>
</protein>
<name>A0AAV4R9H4_CAEEX</name>
<evidence type="ECO:0000313" key="1">
    <source>
        <dbReference type="EMBL" id="GIY16880.1"/>
    </source>
</evidence>